<dbReference type="SMART" id="SM00826">
    <property type="entry name" value="PKS_DH"/>
    <property type="match status" value="1"/>
</dbReference>
<dbReference type="InterPro" id="IPR014031">
    <property type="entry name" value="Ketoacyl_synth_C"/>
</dbReference>
<evidence type="ECO:0000256" key="5">
    <source>
        <dbReference type="ARBA" id="ARBA00023268"/>
    </source>
</evidence>
<dbReference type="InterPro" id="IPR050091">
    <property type="entry name" value="PKS_NRPS_Biosynth_Enz"/>
</dbReference>
<feature type="active site" description="Proton donor; for dehydratase activity" evidence="12">
    <location>
        <position position="1113"/>
    </location>
</feature>
<dbReference type="SMART" id="SM00823">
    <property type="entry name" value="PKS_PP"/>
    <property type="match status" value="2"/>
</dbReference>
<dbReference type="SUPFAM" id="SSF53901">
    <property type="entry name" value="Thiolase-like"/>
    <property type="match status" value="2"/>
</dbReference>
<evidence type="ECO:0000256" key="9">
    <source>
        <dbReference type="ARBA" id="ARBA00060622"/>
    </source>
</evidence>
<dbReference type="InterPro" id="IPR014030">
    <property type="entry name" value="Ketoacyl_synth_N"/>
</dbReference>
<dbReference type="InterPro" id="IPR014043">
    <property type="entry name" value="Acyl_transferase_dom"/>
</dbReference>
<feature type="region of interest" description="N-terminal hotdog fold" evidence="12">
    <location>
        <begin position="925"/>
        <end position="1041"/>
    </location>
</feature>
<dbReference type="InterPro" id="IPR049552">
    <property type="entry name" value="PKS_DH_N"/>
</dbReference>
<dbReference type="Pfam" id="PF00550">
    <property type="entry name" value="PP-binding"/>
    <property type="match status" value="2"/>
</dbReference>
<dbReference type="Pfam" id="PF14765">
    <property type="entry name" value="PS-DH"/>
    <property type="match status" value="1"/>
</dbReference>
<proteinExistence type="predicted"/>
<dbReference type="InterPro" id="IPR036291">
    <property type="entry name" value="NAD(P)-bd_dom_sf"/>
</dbReference>
<evidence type="ECO:0000256" key="7">
    <source>
        <dbReference type="ARBA" id="ARBA00052442"/>
    </source>
</evidence>
<dbReference type="GO" id="GO:0004312">
    <property type="term" value="F:fatty acid synthase activity"/>
    <property type="evidence" value="ECO:0007669"/>
    <property type="project" value="TreeGrafter"/>
</dbReference>
<evidence type="ECO:0000256" key="8">
    <source>
        <dbReference type="ARBA" id="ARBA00060158"/>
    </source>
</evidence>
<dbReference type="SMART" id="SM00827">
    <property type="entry name" value="PKS_AT"/>
    <property type="match status" value="2"/>
</dbReference>
<reference evidence="16 17" key="1">
    <citation type="submission" date="2018-02" db="EMBL/GenBank/DDBJ databases">
        <title>Genomic Encyclopedia of Archaeal and Bacterial Type Strains, Phase II (KMG-II): from individual species to whole genera.</title>
        <authorList>
            <person name="Goeker M."/>
        </authorList>
    </citation>
    <scope>NUCLEOTIDE SEQUENCE [LARGE SCALE GENOMIC DNA]</scope>
    <source>
        <strain evidence="16 17">YU 961-1</strain>
    </source>
</reference>
<dbReference type="GO" id="GO:0004315">
    <property type="term" value="F:3-oxoacyl-[acyl-carrier-protein] synthase activity"/>
    <property type="evidence" value="ECO:0007669"/>
    <property type="project" value="InterPro"/>
</dbReference>
<feature type="domain" description="PKS/mFAS DH" evidence="15">
    <location>
        <begin position="925"/>
        <end position="1189"/>
    </location>
</feature>
<feature type="domain" description="Ketosynthase family 3 (KS3)" evidence="14">
    <location>
        <begin position="1700"/>
        <end position="2108"/>
    </location>
</feature>
<comment type="catalytic activity">
    <reaction evidence="7">
        <text>6 (S)-methylmalonyl-CoA + propanoyl-CoA + 6 NADPH + 12 H(+) = 6-deoxyerythronolide B + 6 CO2 + 6 NADP(+) + 7 CoA + H2O</text>
        <dbReference type="Rhea" id="RHEA:23068"/>
        <dbReference type="ChEBI" id="CHEBI:15377"/>
        <dbReference type="ChEBI" id="CHEBI:15378"/>
        <dbReference type="ChEBI" id="CHEBI:16089"/>
        <dbReference type="ChEBI" id="CHEBI:16526"/>
        <dbReference type="ChEBI" id="CHEBI:57287"/>
        <dbReference type="ChEBI" id="CHEBI:57327"/>
        <dbReference type="ChEBI" id="CHEBI:57392"/>
        <dbReference type="ChEBI" id="CHEBI:57783"/>
        <dbReference type="ChEBI" id="CHEBI:58349"/>
        <dbReference type="EC" id="2.3.1.94"/>
    </reaction>
</comment>
<dbReference type="InterPro" id="IPR016039">
    <property type="entry name" value="Thiolase-like"/>
</dbReference>
<keyword evidence="6" id="KW-0012">Acyltransferase</keyword>
<evidence type="ECO:0000313" key="17">
    <source>
        <dbReference type="Proteomes" id="UP000239203"/>
    </source>
</evidence>
<dbReference type="Pfam" id="PF16197">
    <property type="entry name" value="KAsynt_C_assoc"/>
    <property type="match status" value="2"/>
</dbReference>
<accession>A0A2S6GTH7</accession>
<dbReference type="InterPro" id="IPR057326">
    <property type="entry name" value="KR_dom"/>
</dbReference>
<evidence type="ECO:0000313" key="16">
    <source>
        <dbReference type="EMBL" id="PPK68487.1"/>
    </source>
</evidence>
<dbReference type="CDD" id="cd08952">
    <property type="entry name" value="KR_1_SDR_x"/>
    <property type="match status" value="1"/>
</dbReference>
<dbReference type="Gene3D" id="3.40.50.720">
    <property type="entry name" value="NAD(P)-binding Rossmann-like Domain"/>
    <property type="match status" value="2"/>
</dbReference>
<feature type="active site" description="Proton acceptor; for dehydratase activity" evidence="12">
    <location>
        <position position="955"/>
    </location>
</feature>
<comment type="subunit">
    <text evidence="10">Homodimer. Erythronolide synthase is composed of EryAI, EryAII and EryAIII multimodular (2 modules) polypeptides each coding for a functional synthase subunit which participates in 2 of the six FAS-like elongation steps required for formation of the polyketide. Module 1, 2, 3, 4, 5, and 6 participating in biosynthesis steps 1, 2, 3, 4, 5, and 6, respectively.</text>
</comment>
<dbReference type="Gene3D" id="3.40.366.10">
    <property type="entry name" value="Malonyl-Coenzyme A Acyl Carrier Protein, domain 2"/>
    <property type="match status" value="2"/>
</dbReference>
<organism evidence="16 17">
    <name type="scientific">Actinokineospora auranticolor</name>
    <dbReference type="NCBI Taxonomy" id="155976"/>
    <lineage>
        <taxon>Bacteria</taxon>
        <taxon>Bacillati</taxon>
        <taxon>Actinomycetota</taxon>
        <taxon>Actinomycetes</taxon>
        <taxon>Pseudonocardiales</taxon>
        <taxon>Pseudonocardiaceae</taxon>
        <taxon>Actinokineospora</taxon>
    </lineage>
</organism>
<evidence type="ECO:0000256" key="11">
    <source>
        <dbReference type="ARBA" id="ARBA00066981"/>
    </source>
</evidence>
<dbReference type="FunFam" id="3.40.47.10:FF:000019">
    <property type="entry name" value="Polyketide synthase type I"/>
    <property type="match status" value="2"/>
</dbReference>
<gene>
    <name evidence="16" type="ORF">CLV40_105212</name>
</gene>
<dbReference type="Pfam" id="PF00109">
    <property type="entry name" value="ketoacyl-synt"/>
    <property type="match status" value="2"/>
</dbReference>
<dbReference type="Pfam" id="PF00698">
    <property type="entry name" value="Acyl_transf_1"/>
    <property type="match status" value="2"/>
</dbReference>
<feature type="region of interest" description="C-terminal hotdog fold" evidence="12">
    <location>
        <begin position="1052"/>
        <end position="1189"/>
    </location>
</feature>
<evidence type="ECO:0000256" key="1">
    <source>
        <dbReference type="ARBA" id="ARBA00022450"/>
    </source>
</evidence>
<dbReference type="Pfam" id="PF08659">
    <property type="entry name" value="KR"/>
    <property type="match status" value="2"/>
</dbReference>
<dbReference type="PROSITE" id="PS00606">
    <property type="entry name" value="KS3_1"/>
    <property type="match status" value="1"/>
</dbReference>
<dbReference type="FunFam" id="3.40.366.10:FF:000002">
    <property type="entry name" value="Probable polyketide synthase 2"/>
    <property type="match status" value="2"/>
</dbReference>
<dbReference type="SMART" id="SM00822">
    <property type="entry name" value="PKS_KR"/>
    <property type="match status" value="2"/>
</dbReference>
<dbReference type="SUPFAM" id="SSF51735">
    <property type="entry name" value="NAD(P)-binding Rossmann-fold domains"/>
    <property type="match status" value="4"/>
</dbReference>
<name>A0A2S6GTH7_9PSEU</name>
<dbReference type="PROSITE" id="PS52004">
    <property type="entry name" value="KS3_2"/>
    <property type="match status" value="2"/>
</dbReference>
<dbReference type="InterPro" id="IPR049551">
    <property type="entry name" value="PKS_DH_C"/>
</dbReference>
<feature type="domain" description="Carrier" evidence="13">
    <location>
        <begin position="3034"/>
        <end position="3109"/>
    </location>
</feature>
<dbReference type="SUPFAM" id="SSF55048">
    <property type="entry name" value="Probable ACP-binding domain of malonyl-CoA ACP transacylase"/>
    <property type="match status" value="2"/>
</dbReference>
<dbReference type="InterPro" id="IPR041618">
    <property type="entry name" value="PKS_DE"/>
</dbReference>
<feature type="domain" description="Ketosynthase family 3 (KS3)" evidence="14">
    <location>
        <begin position="33"/>
        <end position="459"/>
    </location>
</feature>
<dbReference type="SUPFAM" id="SSF47336">
    <property type="entry name" value="ACP-like"/>
    <property type="match status" value="2"/>
</dbReference>
<dbReference type="Gene3D" id="1.10.1200.10">
    <property type="entry name" value="ACP-like"/>
    <property type="match status" value="2"/>
</dbReference>
<dbReference type="PROSITE" id="PS50075">
    <property type="entry name" value="CARRIER"/>
    <property type="match status" value="2"/>
</dbReference>
<dbReference type="InterPro" id="IPR001227">
    <property type="entry name" value="Ac_transferase_dom_sf"/>
</dbReference>
<dbReference type="Pfam" id="PF18369">
    <property type="entry name" value="PKS_DE"/>
    <property type="match status" value="1"/>
</dbReference>
<dbReference type="Pfam" id="PF21089">
    <property type="entry name" value="PKS_DH_N"/>
    <property type="match status" value="1"/>
</dbReference>
<dbReference type="Gene3D" id="3.40.47.10">
    <property type="match status" value="2"/>
</dbReference>
<evidence type="ECO:0000259" key="13">
    <source>
        <dbReference type="PROSITE" id="PS50075"/>
    </source>
</evidence>
<evidence type="ECO:0000256" key="12">
    <source>
        <dbReference type="PROSITE-ProRule" id="PRU01363"/>
    </source>
</evidence>
<dbReference type="SUPFAM" id="SSF52151">
    <property type="entry name" value="FabD/lysophospholipase-like"/>
    <property type="match status" value="2"/>
</dbReference>
<comment type="caution">
    <text evidence="16">The sequence shown here is derived from an EMBL/GenBank/DDBJ whole genome shotgun (WGS) entry which is preliminary data.</text>
</comment>
<dbReference type="GO" id="GO:0006633">
    <property type="term" value="P:fatty acid biosynthetic process"/>
    <property type="evidence" value="ECO:0007669"/>
    <property type="project" value="InterPro"/>
</dbReference>
<comment type="function">
    <text evidence="8">Involved in the biosynthesis of antibiotic erythromycin via the biosynthesis of its aglycone precursor, 6-deoxyerythronolide B (6-dEB).</text>
</comment>
<dbReference type="RefSeq" id="WP_219823961.1">
    <property type="nucleotide sequence ID" value="NZ_CP154825.1"/>
</dbReference>
<keyword evidence="5" id="KW-0511">Multifunctional enzyme</keyword>
<dbReference type="PROSITE" id="PS00012">
    <property type="entry name" value="PHOSPHOPANTETHEINE"/>
    <property type="match status" value="2"/>
</dbReference>
<dbReference type="FunFam" id="1.10.1200.10:FF:000007">
    <property type="entry name" value="Probable polyketide synthase pks17"/>
    <property type="match status" value="2"/>
</dbReference>
<comment type="pathway">
    <text evidence="9">Antibiotic biosynthesis; erythromycin biosynthesis.</text>
</comment>
<protein>
    <recommendedName>
        <fullName evidence="11">6-deoxyerythronolide-B synthase</fullName>
        <ecNumber evidence="11">2.3.1.94</ecNumber>
    </recommendedName>
</protein>
<dbReference type="InterPro" id="IPR036736">
    <property type="entry name" value="ACP-like_sf"/>
</dbReference>
<dbReference type="InterPro" id="IPR016035">
    <property type="entry name" value="Acyl_Trfase/lysoPLipase"/>
</dbReference>
<dbReference type="PANTHER" id="PTHR43775:SF51">
    <property type="entry name" value="INACTIVE PHENOLPHTHIOCEROL SYNTHESIS POLYKETIDE SYNTHASE TYPE I PKS1-RELATED"/>
    <property type="match status" value="1"/>
</dbReference>
<dbReference type="PROSITE" id="PS52019">
    <property type="entry name" value="PKS_MFAS_DH"/>
    <property type="match status" value="1"/>
</dbReference>
<keyword evidence="4" id="KW-0677">Repeat</keyword>
<dbReference type="InterPro" id="IPR016036">
    <property type="entry name" value="Malonyl_transacylase_ACP-bd"/>
</dbReference>
<feature type="domain" description="Carrier" evidence="13">
    <location>
        <begin position="1609"/>
        <end position="1683"/>
    </location>
</feature>
<keyword evidence="17" id="KW-1185">Reference proteome</keyword>
<evidence type="ECO:0000256" key="6">
    <source>
        <dbReference type="ARBA" id="ARBA00023315"/>
    </source>
</evidence>
<evidence type="ECO:0000256" key="2">
    <source>
        <dbReference type="ARBA" id="ARBA00022553"/>
    </source>
</evidence>
<dbReference type="InterPro" id="IPR020807">
    <property type="entry name" value="PKS_DH"/>
</dbReference>
<dbReference type="InterPro" id="IPR020806">
    <property type="entry name" value="PKS_PP-bd"/>
</dbReference>
<evidence type="ECO:0000259" key="14">
    <source>
        <dbReference type="PROSITE" id="PS52004"/>
    </source>
</evidence>
<dbReference type="InterPro" id="IPR032821">
    <property type="entry name" value="PKS_assoc"/>
</dbReference>
<keyword evidence="3 16" id="KW-0808">Transferase</keyword>
<dbReference type="CDD" id="cd00833">
    <property type="entry name" value="PKS"/>
    <property type="match status" value="2"/>
</dbReference>
<dbReference type="GO" id="GO:0031177">
    <property type="term" value="F:phosphopantetheine binding"/>
    <property type="evidence" value="ECO:0007669"/>
    <property type="project" value="InterPro"/>
</dbReference>
<dbReference type="Pfam" id="PF02801">
    <property type="entry name" value="Ketoacyl-synt_C"/>
    <property type="match status" value="2"/>
</dbReference>
<dbReference type="GO" id="GO:0047879">
    <property type="term" value="F:erythronolide synthase activity"/>
    <property type="evidence" value="ECO:0007669"/>
    <property type="project" value="UniProtKB-EC"/>
</dbReference>
<dbReference type="PANTHER" id="PTHR43775">
    <property type="entry name" value="FATTY ACID SYNTHASE"/>
    <property type="match status" value="1"/>
</dbReference>
<dbReference type="EMBL" id="PTIX01000005">
    <property type="protein sequence ID" value="PPK68487.1"/>
    <property type="molecule type" value="Genomic_DNA"/>
</dbReference>
<dbReference type="InterPro" id="IPR020841">
    <property type="entry name" value="PKS_Beta-ketoAc_synthase_dom"/>
</dbReference>
<dbReference type="SMART" id="SM01294">
    <property type="entry name" value="PKS_PP_betabranch"/>
    <property type="match status" value="2"/>
</dbReference>
<dbReference type="Gene3D" id="6.10.140.1830">
    <property type="match status" value="1"/>
</dbReference>
<dbReference type="Gene3D" id="3.10.129.110">
    <property type="entry name" value="Polyketide synthase dehydratase"/>
    <property type="match status" value="1"/>
</dbReference>
<dbReference type="InterPro" id="IPR018201">
    <property type="entry name" value="Ketoacyl_synth_AS"/>
</dbReference>
<sequence>MADDNELLASLKWVTGELRDTRRRLRESEERGAEPIAVVGMACRYPGGVDSPDALWELVASGVDAMGPFPTDRGWDLDALFHPDPEHEGTFYARAGGFLRDVADFDAGFFGISPREALAMDPQQRVLLEIAWEAFERAGIAPHTLRGSRTGVFTGAPASLYGLGSPDLTRELEGYALTGTGMGMMSGRVAYTLGLEGPAISIDTQCSTSLVALHLACRALLAGDCDLALAGGVTIMPTVGAFVEFSRQGGLSADGRCRAFGAGADGTGWAEGAGVVVVERLSEARRQGHPVLAVVRGSAINQDGASNGLTAPSGPAQRRVIRQALAAAGLSVGQVDAVEAHGTGTTLGDPIEAQALLATYGGRPADVEPVYLGSVKSNIGHTQAASGIAGVIKMVTALRKGVLPATLHADEPSPHVDWTGGRLRLLTAARPWPDTGEPRRAAVSSFGGSGTNAHVILEHVPEPAAEPGGERRSAVPWVLAAADADGLRGQADNLAALLDARPDLGIEEIGHALAATRSPLPHRTVIVADDPAAFRRALADQDPTSVVSGVADLGGKVVFVFPGQGAQWAGMARELLDTAPVFAEALAECEREFEPHVDWSLTGVLREVDGAPGLERVDVVQPVLFAVMVGLAALWRSYGVEPAAVVGHSQGEFAAAHVAGVLSLADAARAVVVRSRQIAEFAGPGGMVSVALPAADVETALRDYEGRVSIAAYNGTGSVVIAGESAALDELVEAWTAREVRVRRIPVDYASHSPSVEPLRERLPVALAGITPGTAEIPFHSTVTGTVVDGTELDAEYWYRNLREPVRFEPVVTALAVAGHDVFVEMSPQPVLTLAVQQTLDARDHPGVAVGSLRRGEGGLTRFHTSLAEVAVRGVDVDWRPALGSALQRHVDLPTYAFQRARYWLATPGLPGAAPALPGLTGTGHPLLGAVIATGEGHLFTGRLATSATPWLADHVVGGATILPGTALVEFALHAGIHVGRTHLTELTLNAPVVVDRDTAIRVVLGEPDDAGDRALAVHAQRDDVWTCHATGVLAATPPRPDFDLTQWPPAATPVDLTGYYDRLAEAGIDYGGPFQGLRAAWRDGDTVYAEIEVGPDALPDTDAFAVHPALLDAALQALGFAENASTARRMPFAWRDVTLFATGATALRVRLRVSDTDTVALRVADAEGQPVLDIGSLRLRNAEKPAASRALYRVDEVPIPLADNTPARVAVLGDDPLDLRTRLATPLDPEAETAFFSVDTTDARAAILSTVDAAKVVVEAGQRLVVVTGDTPAAAVVHGLVRSLRAEHPDRFALVRGDDATGPEILRAAETGEPELVVRGGGAWAPRLTATRPEPDAPPFGPDDTVLITGGADGLAGIIANHLADTHGVEVLLVSRRGPDAPGAAELADRVRAIACDATDPAALEAAIGERRLTGIVHTAAALADGLLDSITPDAVDRVFRAKVDTALVLDGIARRHPVHRFVLFSSVAGLLGGAGQAVYTAANAFLDALARQRRADGLPGTSLAWGLWDVDAGMAGRLNERARDRAVRAGLVPIPAADALALFDAACASDEPVLAPARFDTAAWRTQAPPPVLRGRVPTRVRRAAAQVDRSAFARRLAELPEADRDHAVLDLVTAQAAAVLGHAGGGLDPNRAFREVGFDSLTAVDLRNRLVAACGVRLPATAVFDHPTPKALAGELRRALLGAAPARATERRAAATGDALAIVGMACRFGGGIDSPAALWDVVAGGVDVLGPVPPGRGWRTGAPGGYLADIAGFDAGFFGISPREALAMDPQQRLVLECAWEALEGAGVDPHSLRGTDTGVFLGSSLHDYGERLKGVPDVEGLLATGNAASVLSGRVSYVLGLEGPAVSVDTACSSSLVALHLAAQALRRGEAGMVLAGGVTVMATPTLFAEFERQGGLSADGRCKAFGAGADGTGWGEGVGVLVLERLEDARRAGHPVLALLRGTAINQDGASNGLTAPSGPAQQRVVRRALADAGLAPADVDLVEGHGTGTRLGDPIEAQALLATYGQDRAEPLYLGSVKSNLGHTQAAAGAAGVIKVVEALRHAVIPRTLHADHPSTEVDWTTGRVEVAADARPWPGTDRPRRAGVSAFGVSGTNAHVILEQAPDTPTESRALEPALVPWMVSGRGKGGLAKQLAKLAAVPGAPGDVGYSLSLRSRFEDRAVVIGTTPGDFATALAGDDLVTGRVAPAGPGRVVFVFPGQGSQWLGMGRELWAGSPVFGASMDRCAGVLDGLVDWSLRDVLADGPLDRVDVVQPALCAVMISLAALWRAHGVEPAAVLGHSQGEIAAAHVAGILTLDDALRIVVTRSRLLAGLSGGGMLSVQAAPEVLDGVLGDVSVAAINGPASVVLSGADADLDQVEAWCAERDIRAKRVPVDYASHSPQVEAVRDALADALTGLAPAAGDVPFHSTVVGGFLPGTDLDAAYWYRNLREPVSYAPSARALAEAGYRTFVELSPHPVLTAATEDTLSEVDGVVVGSLRRGDGGTHRFLTSLAEAWVRGVEVDFTPVFPDACRIPLPTYAFDRRDYWPEQVPEAGTGADAEFWAAVDNADVSGLAKILGADDVPALGEVLPSLTSWWRAKRAARATRDWRYRVSWTPVDLPPAVDPHWLVVVPEGAPAWSGDVLEKLREHGTVVAVGEHDDLPLAEPVTTVVSLLAATPGVSPTGVANAWTATARLAQAVGDVPLWCVTTGIDDPVQSGLWGLGRVLGLESTAWRGLVAVDSTVDGALLAAAVGGQGPEDQLALRADGAYARRLVRDDTPEPAPVVREPAEGAVLVTGGSGGIGTRLAHWLLERGAREIVVVSRSGTGPDLPGVTAERCDVADLAAVSRLRADLSARGVRVRSVYHAAGVVGGDGDQSEWDSVCAPKVAGVGNLDAVFGDAAEFVVFSSNAGVWGSAGQAAYAAANAYLDGFARARRARGAHGLAIAWGAWAEVGMATGAAATDLARRGVIGMPPALALDVLGAALDADETFLAVADVDWRRFAATYAAVRRRPLIEDIPEVRAFLAERPEPDGALDLTGLAAAERRARLLDLVRTRAKAVLGFAPDDELDPARALRDLGFDSLTAVDLRNGLARATGLTLPTTLVFDHPTAEQLAAHLDALLVPVTDVEALHAGLDEMRRAAAELDDGDRASLADRLRVLLKALEGDTTPARDLGASDDDLFAFIDGQLGR</sequence>
<keyword evidence="2" id="KW-0597">Phosphoprotein</keyword>
<dbReference type="InterPro" id="IPR006162">
    <property type="entry name" value="Ppantetheine_attach_site"/>
</dbReference>
<evidence type="ECO:0000259" key="15">
    <source>
        <dbReference type="PROSITE" id="PS52019"/>
    </source>
</evidence>
<evidence type="ECO:0000256" key="4">
    <source>
        <dbReference type="ARBA" id="ARBA00022737"/>
    </source>
</evidence>
<dbReference type="InterPro" id="IPR049900">
    <property type="entry name" value="PKS_mFAS_DH"/>
</dbReference>
<dbReference type="Gene3D" id="3.30.70.3290">
    <property type="match status" value="2"/>
</dbReference>
<dbReference type="InterPro" id="IPR042104">
    <property type="entry name" value="PKS_dehydratase_sf"/>
</dbReference>
<dbReference type="SMART" id="SM00825">
    <property type="entry name" value="PKS_KS"/>
    <property type="match status" value="2"/>
</dbReference>
<dbReference type="EC" id="2.3.1.94" evidence="11"/>
<dbReference type="Proteomes" id="UP000239203">
    <property type="component" value="Unassembled WGS sequence"/>
</dbReference>
<evidence type="ECO:0000256" key="10">
    <source>
        <dbReference type="ARBA" id="ARBA00063272"/>
    </source>
</evidence>
<dbReference type="InterPro" id="IPR009081">
    <property type="entry name" value="PP-bd_ACP"/>
</dbReference>
<evidence type="ECO:0000256" key="3">
    <source>
        <dbReference type="ARBA" id="ARBA00022679"/>
    </source>
</evidence>
<dbReference type="InterPro" id="IPR013968">
    <property type="entry name" value="PKS_KR"/>
</dbReference>
<keyword evidence="1" id="KW-0596">Phosphopantetheine</keyword>
<dbReference type="CDD" id="cd08956">
    <property type="entry name" value="KR_3_FAS_SDR_x"/>
    <property type="match status" value="1"/>
</dbReference>